<dbReference type="GO" id="GO:0031418">
    <property type="term" value="F:L-ascorbic acid binding"/>
    <property type="evidence" value="ECO:0007669"/>
    <property type="project" value="UniProtKB-KW"/>
</dbReference>
<dbReference type="EMBL" id="KK914464">
    <property type="protein sequence ID" value="KDP35890.1"/>
    <property type="molecule type" value="Genomic_DNA"/>
</dbReference>
<evidence type="ECO:0000313" key="7">
    <source>
        <dbReference type="EMBL" id="KDP35890.1"/>
    </source>
</evidence>
<dbReference type="AlphaFoldDB" id="A0A067KUD3"/>
<dbReference type="Gene3D" id="2.60.120.330">
    <property type="entry name" value="B-lactam Antibiotic, Isopenicillin N Synthase, Chain"/>
    <property type="match status" value="1"/>
</dbReference>
<keyword evidence="2 5" id="KW-0479">Metal-binding</keyword>
<dbReference type="PROSITE" id="PS51471">
    <property type="entry name" value="FE2OG_OXY"/>
    <property type="match status" value="1"/>
</dbReference>
<evidence type="ECO:0000259" key="6">
    <source>
        <dbReference type="PROSITE" id="PS51471"/>
    </source>
</evidence>
<feature type="domain" description="Fe2OG dioxygenase" evidence="6">
    <location>
        <begin position="181"/>
        <end position="281"/>
    </location>
</feature>
<proteinExistence type="inferred from homology"/>
<dbReference type="Pfam" id="PF14226">
    <property type="entry name" value="DIOX_N"/>
    <property type="match status" value="1"/>
</dbReference>
<reference evidence="7 8" key="1">
    <citation type="journal article" date="2014" name="PLoS ONE">
        <title>Global Analysis of Gene Expression Profiles in Physic Nut (Jatropha curcas L.) Seedlings Exposed to Salt Stress.</title>
        <authorList>
            <person name="Zhang L."/>
            <person name="Zhang C."/>
            <person name="Wu P."/>
            <person name="Chen Y."/>
            <person name="Li M."/>
            <person name="Jiang H."/>
            <person name="Wu G."/>
        </authorList>
    </citation>
    <scope>NUCLEOTIDE SEQUENCE [LARGE SCALE GENOMIC DNA]</scope>
    <source>
        <strain evidence="8">cv. GZQX0401</strain>
        <tissue evidence="7">Young leaves</tissue>
    </source>
</reference>
<keyword evidence="4 5" id="KW-0408">Iron</keyword>
<keyword evidence="8" id="KW-1185">Reference proteome</keyword>
<comment type="similarity">
    <text evidence="1 5">Belongs to the iron/ascorbate-dependent oxidoreductase family.</text>
</comment>
<dbReference type="GO" id="GO:0016491">
    <property type="term" value="F:oxidoreductase activity"/>
    <property type="evidence" value="ECO:0007669"/>
    <property type="project" value="UniProtKB-KW"/>
</dbReference>
<dbReference type="InterPro" id="IPR044861">
    <property type="entry name" value="IPNS-like_FE2OG_OXY"/>
</dbReference>
<sequence length="333" mass="38075">MMEMNHLQYIIEELIPNPSPPLLSIPVINLSLLSSSSKEGIEELQKLKEALTSWGCFQAIGHGISDSFLDKIREVAKQFFALPAGDKKKYSRAVNDMEGYGNDPVLSDKQVYDWCDRLFLKLIPQDSRKLHLWPTNPTQFREILDECSVKMKNTVELLLKAMARSLNLEEDSFLKQYEYQEVMAARFNYYPTCPRPDSVLGVKAHSDGSAITFLLQDKEVEGLQMFKDDQWHRVPIIPHAFVVNAGDQMQIMSNGIFKSPLHRVSTSSEKDRISLAIFHLPNSEVEIEPLKALVDEKRPQQYRKLKNYSAINFQCFQSGKVALDTVKINTFSI</sequence>
<dbReference type="SUPFAM" id="SSF51197">
    <property type="entry name" value="Clavaminate synthase-like"/>
    <property type="match status" value="1"/>
</dbReference>
<organism evidence="7 8">
    <name type="scientific">Jatropha curcas</name>
    <name type="common">Barbados nut</name>
    <dbReference type="NCBI Taxonomy" id="180498"/>
    <lineage>
        <taxon>Eukaryota</taxon>
        <taxon>Viridiplantae</taxon>
        <taxon>Streptophyta</taxon>
        <taxon>Embryophyta</taxon>
        <taxon>Tracheophyta</taxon>
        <taxon>Spermatophyta</taxon>
        <taxon>Magnoliopsida</taxon>
        <taxon>eudicotyledons</taxon>
        <taxon>Gunneridae</taxon>
        <taxon>Pentapetalae</taxon>
        <taxon>rosids</taxon>
        <taxon>fabids</taxon>
        <taxon>Malpighiales</taxon>
        <taxon>Euphorbiaceae</taxon>
        <taxon>Crotonoideae</taxon>
        <taxon>Jatropheae</taxon>
        <taxon>Jatropha</taxon>
    </lineage>
</organism>
<keyword evidence="5" id="KW-0560">Oxidoreductase</keyword>
<dbReference type="FunFam" id="2.60.120.330:FF:000018">
    <property type="entry name" value="2-oxoglutarate (2OG) and Fe(II)-dependent oxygenase superfamily protein"/>
    <property type="match status" value="1"/>
</dbReference>
<evidence type="ECO:0000256" key="2">
    <source>
        <dbReference type="ARBA" id="ARBA00022723"/>
    </source>
</evidence>
<evidence type="ECO:0000256" key="1">
    <source>
        <dbReference type="ARBA" id="ARBA00008056"/>
    </source>
</evidence>
<dbReference type="Proteomes" id="UP000027138">
    <property type="component" value="Unassembled WGS sequence"/>
</dbReference>
<evidence type="ECO:0000313" key="8">
    <source>
        <dbReference type="Proteomes" id="UP000027138"/>
    </source>
</evidence>
<dbReference type="OrthoDB" id="288590at2759"/>
<dbReference type="InterPro" id="IPR005123">
    <property type="entry name" value="Oxoglu/Fe-dep_dioxygenase_dom"/>
</dbReference>
<protein>
    <recommendedName>
        <fullName evidence="6">Fe2OG dioxygenase domain-containing protein</fullName>
    </recommendedName>
</protein>
<gene>
    <name evidence="7" type="ORF">JCGZ_10460</name>
</gene>
<evidence type="ECO:0000256" key="4">
    <source>
        <dbReference type="ARBA" id="ARBA00023004"/>
    </source>
</evidence>
<dbReference type="GO" id="GO:0046872">
    <property type="term" value="F:metal ion binding"/>
    <property type="evidence" value="ECO:0007669"/>
    <property type="project" value="UniProtKB-KW"/>
</dbReference>
<evidence type="ECO:0000256" key="5">
    <source>
        <dbReference type="RuleBase" id="RU003682"/>
    </source>
</evidence>
<keyword evidence="3" id="KW-0847">Vitamin C</keyword>
<dbReference type="InterPro" id="IPR026992">
    <property type="entry name" value="DIOX_N"/>
</dbReference>
<evidence type="ECO:0000256" key="3">
    <source>
        <dbReference type="ARBA" id="ARBA00022896"/>
    </source>
</evidence>
<dbReference type="Pfam" id="PF03171">
    <property type="entry name" value="2OG-FeII_Oxy"/>
    <property type="match status" value="1"/>
</dbReference>
<dbReference type="InterPro" id="IPR027443">
    <property type="entry name" value="IPNS-like_sf"/>
</dbReference>
<dbReference type="PANTHER" id="PTHR47991">
    <property type="entry name" value="OXOGLUTARATE/IRON-DEPENDENT DIOXYGENASE"/>
    <property type="match status" value="1"/>
</dbReference>
<accession>A0A067KUD3</accession>
<name>A0A067KUD3_JATCU</name>
<dbReference type="InterPro" id="IPR050295">
    <property type="entry name" value="Plant_2OG-oxidoreductases"/>
</dbReference>